<reference evidence="1" key="1">
    <citation type="submission" date="2018-05" db="EMBL/GenBank/DDBJ databases">
        <authorList>
            <person name="Lanie J.A."/>
            <person name="Ng W.-L."/>
            <person name="Kazmierczak K.M."/>
            <person name="Andrzejewski T.M."/>
            <person name="Davidsen T.M."/>
            <person name="Wayne K.J."/>
            <person name="Tettelin H."/>
            <person name="Glass J.I."/>
            <person name="Rusch D."/>
            <person name="Podicherti R."/>
            <person name="Tsui H.-C.T."/>
            <person name="Winkler M.E."/>
        </authorList>
    </citation>
    <scope>NUCLEOTIDE SEQUENCE</scope>
</reference>
<feature type="non-terminal residue" evidence="1">
    <location>
        <position position="97"/>
    </location>
</feature>
<dbReference type="EMBL" id="UINC01001581">
    <property type="protein sequence ID" value="SUZ84107.1"/>
    <property type="molecule type" value="Genomic_DNA"/>
</dbReference>
<evidence type="ECO:0008006" key="2">
    <source>
        <dbReference type="Google" id="ProtNLM"/>
    </source>
</evidence>
<gene>
    <name evidence="1" type="ORF">METZ01_LOCUS36961</name>
</gene>
<evidence type="ECO:0000313" key="1">
    <source>
        <dbReference type="EMBL" id="SUZ84107.1"/>
    </source>
</evidence>
<protein>
    <recommendedName>
        <fullName evidence="2">6-phosphogluconate dehydrogenase NADP-binding domain-containing protein</fullName>
    </recommendedName>
</protein>
<dbReference type="InterPro" id="IPR036291">
    <property type="entry name" value="NAD(P)-bd_dom_sf"/>
</dbReference>
<accession>A0A381R2N2</accession>
<name>A0A381R2N2_9ZZZZ</name>
<dbReference type="AlphaFoldDB" id="A0A381R2N2"/>
<proteinExistence type="predicted"/>
<dbReference type="SUPFAM" id="SSF51735">
    <property type="entry name" value="NAD(P)-binding Rossmann-fold domains"/>
    <property type="match status" value="1"/>
</dbReference>
<organism evidence="1">
    <name type="scientific">marine metagenome</name>
    <dbReference type="NCBI Taxonomy" id="408172"/>
    <lineage>
        <taxon>unclassified sequences</taxon>
        <taxon>metagenomes</taxon>
        <taxon>ecological metagenomes</taxon>
    </lineage>
</organism>
<sequence length="97" mass="9672">MGTGLTIGLLHPGQMGSAVGAAASTGHRVLWASEGRSATTVARASADGLEDVVSLEHLVEAEVILSVCPPQVAGEVARAMAATGFDGLYVDANAVSP</sequence>
<dbReference type="Gene3D" id="3.40.50.720">
    <property type="entry name" value="NAD(P)-binding Rossmann-like Domain"/>
    <property type="match status" value="1"/>
</dbReference>